<dbReference type="EC" id="6.3.4.19" evidence="8"/>
<name>A0ABW6A6F7_9BACT</name>
<dbReference type="PANTHER" id="PTHR43033">
    <property type="entry name" value="TRNA(ILE)-LYSIDINE SYNTHASE-RELATED"/>
    <property type="match status" value="1"/>
</dbReference>
<keyword evidence="3 8" id="KW-0436">Ligase</keyword>
<keyword evidence="6 8" id="KW-0067">ATP-binding</keyword>
<dbReference type="RefSeq" id="WP_386099982.1">
    <property type="nucleotide sequence ID" value="NZ_JBHUOZ010000003.1"/>
</dbReference>
<dbReference type="EMBL" id="JBHUOZ010000003">
    <property type="protein sequence ID" value="MFD2920842.1"/>
    <property type="molecule type" value="Genomic_DNA"/>
</dbReference>
<comment type="similarity">
    <text evidence="8">Belongs to the tRNA(Ile)-lysidine synthase family.</text>
</comment>
<sequence length="445" mass="50564">MENLVTAFQQYIKDKNLFPAKAELFIAVSGGIDSVVLCHVCSLAGYDFTMLHCNFTLRGEDSDKDALFVKELGKKLGVPVITKRFDTTAHAAAHKLSIQVAARELRYNWFKAIMEENKTAAGTYLLTAHHKDDDVETMLMNFFKGTGMAGLKGIPQKQDNIVRPLLFATKKDLLAHAAAYNLSWVEDSSNAEVKYTRNYFRNMVLPLVKEKYAAAEENLYHNVQRFKEAEMLYRQAMAVHKKKLLKEKGAEIHIPVLALRHAEPLSTIVYEIAKPYHFTAAQTGDILSLLDAATGKYVQSSTHRILRNRNWLIISPLQTTQDVHLVIDGEGEYAFADRVLHIAEQLKPVDITGADKNSAYINGKLLHYPLLLRRWKPGDYFYPLGMRKKKKLARFFIDQKVPAGDKEKIWVLEMNKQIVWVVGHRIDDRFKVTDTTAAMIALKVV</sequence>
<dbReference type="CDD" id="cd01992">
    <property type="entry name" value="TilS_N"/>
    <property type="match status" value="1"/>
</dbReference>
<evidence type="ECO:0000256" key="8">
    <source>
        <dbReference type="HAMAP-Rule" id="MF_01161"/>
    </source>
</evidence>
<gene>
    <name evidence="8 10" type="primary">tilS</name>
    <name evidence="10" type="ORF">ACFS6H_14045</name>
</gene>
<comment type="domain">
    <text evidence="8">The N-terminal region contains the highly conserved SGGXDS motif, predicted to be a P-loop motif involved in ATP binding.</text>
</comment>
<dbReference type="Gene3D" id="3.40.50.620">
    <property type="entry name" value="HUPs"/>
    <property type="match status" value="1"/>
</dbReference>
<comment type="caution">
    <text evidence="10">The sequence shown here is derived from an EMBL/GenBank/DDBJ whole genome shotgun (WGS) entry which is preliminary data.</text>
</comment>
<keyword evidence="11" id="KW-1185">Reference proteome</keyword>
<evidence type="ECO:0000256" key="2">
    <source>
        <dbReference type="ARBA" id="ARBA00022490"/>
    </source>
</evidence>
<evidence type="ECO:0000256" key="3">
    <source>
        <dbReference type="ARBA" id="ARBA00022598"/>
    </source>
</evidence>
<dbReference type="Pfam" id="PF11734">
    <property type="entry name" value="TilS_C"/>
    <property type="match status" value="1"/>
</dbReference>
<dbReference type="SUPFAM" id="SSF52402">
    <property type="entry name" value="Adenine nucleotide alpha hydrolases-like"/>
    <property type="match status" value="1"/>
</dbReference>
<organism evidence="10 11">
    <name type="scientific">Terrimonas rubra</name>
    <dbReference type="NCBI Taxonomy" id="1035890"/>
    <lineage>
        <taxon>Bacteria</taxon>
        <taxon>Pseudomonadati</taxon>
        <taxon>Bacteroidota</taxon>
        <taxon>Chitinophagia</taxon>
        <taxon>Chitinophagales</taxon>
        <taxon>Chitinophagaceae</taxon>
        <taxon>Terrimonas</taxon>
    </lineage>
</organism>
<dbReference type="Pfam" id="PF01171">
    <property type="entry name" value="ATP_bind_3"/>
    <property type="match status" value="1"/>
</dbReference>
<proteinExistence type="inferred from homology"/>
<evidence type="ECO:0000313" key="11">
    <source>
        <dbReference type="Proteomes" id="UP001597511"/>
    </source>
</evidence>
<dbReference type="NCBIfam" id="TIGR02433">
    <property type="entry name" value="lysidine_TilS_C"/>
    <property type="match status" value="1"/>
</dbReference>
<dbReference type="SMART" id="SM00977">
    <property type="entry name" value="TilS_C"/>
    <property type="match status" value="1"/>
</dbReference>
<protein>
    <recommendedName>
        <fullName evidence="8">tRNA(Ile)-lysidine synthase</fullName>
        <ecNumber evidence="8">6.3.4.19</ecNumber>
    </recommendedName>
    <alternativeName>
        <fullName evidence="8">tRNA(Ile)-2-lysyl-cytidine synthase</fullName>
    </alternativeName>
    <alternativeName>
        <fullName evidence="8">tRNA(Ile)-lysidine synthetase</fullName>
    </alternativeName>
</protein>
<dbReference type="HAMAP" id="MF_01161">
    <property type="entry name" value="tRNA_Ile_lys_synt"/>
    <property type="match status" value="1"/>
</dbReference>
<dbReference type="InterPro" id="IPR012796">
    <property type="entry name" value="Lysidine-tRNA-synth_C"/>
</dbReference>
<comment type="subcellular location">
    <subcellularLocation>
        <location evidence="1 8">Cytoplasm</location>
    </subcellularLocation>
</comment>
<evidence type="ECO:0000256" key="6">
    <source>
        <dbReference type="ARBA" id="ARBA00022840"/>
    </source>
</evidence>
<dbReference type="InterPro" id="IPR014729">
    <property type="entry name" value="Rossmann-like_a/b/a_fold"/>
</dbReference>
<dbReference type="InterPro" id="IPR011063">
    <property type="entry name" value="TilS/TtcA_N"/>
</dbReference>
<evidence type="ECO:0000256" key="4">
    <source>
        <dbReference type="ARBA" id="ARBA00022694"/>
    </source>
</evidence>
<dbReference type="InterPro" id="IPR012094">
    <property type="entry name" value="tRNA_Ile_lys_synt"/>
</dbReference>
<dbReference type="GO" id="GO:0032267">
    <property type="term" value="F:tRNA(Ile)-lysidine synthase activity"/>
    <property type="evidence" value="ECO:0007669"/>
    <property type="project" value="UniProtKB-EC"/>
</dbReference>
<keyword evidence="5 8" id="KW-0547">Nucleotide-binding</keyword>
<evidence type="ECO:0000259" key="9">
    <source>
        <dbReference type="SMART" id="SM00977"/>
    </source>
</evidence>
<evidence type="ECO:0000256" key="5">
    <source>
        <dbReference type="ARBA" id="ARBA00022741"/>
    </source>
</evidence>
<dbReference type="PANTHER" id="PTHR43033:SF1">
    <property type="entry name" value="TRNA(ILE)-LYSIDINE SYNTHASE-RELATED"/>
    <property type="match status" value="1"/>
</dbReference>
<comment type="function">
    <text evidence="8">Ligates lysine onto the cytidine present at position 34 of the AUA codon-specific tRNA(Ile) that contains the anticodon CAU, in an ATP-dependent manner. Cytidine is converted to lysidine, thus changing the amino acid specificity of the tRNA from methionine to isoleucine.</text>
</comment>
<feature type="binding site" evidence="8">
    <location>
        <begin position="29"/>
        <end position="34"/>
    </location>
    <ligand>
        <name>ATP</name>
        <dbReference type="ChEBI" id="CHEBI:30616"/>
    </ligand>
</feature>
<reference evidence="11" key="1">
    <citation type="journal article" date="2019" name="Int. J. Syst. Evol. Microbiol.">
        <title>The Global Catalogue of Microorganisms (GCM) 10K type strain sequencing project: providing services to taxonomists for standard genome sequencing and annotation.</title>
        <authorList>
            <consortium name="The Broad Institute Genomics Platform"/>
            <consortium name="The Broad Institute Genome Sequencing Center for Infectious Disease"/>
            <person name="Wu L."/>
            <person name="Ma J."/>
        </authorList>
    </citation>
    <scope>NUCLEOTIDE SEQUENCE [LARGE SCALE GENOMIC DNA]</scope>
    <source>
        <strain evidence="11">KCTC 23299</strain>
    </source>
</reference>
<feature type="domain" description="Lysidine-tRNA(Ile) synthetase C-terminal" evidence="9">
    <location>
        <begin position="370"/>
        <end position="442"/>
    </location>
</feature>
<evidence type="ECO:0000256" key="7">
    <source>
        <dbReference type="ARBA" id="ARBA00048539"/>
    </source>
</evidence>
<keyword evidence="2 8" id="KW-0963">Cytoplasm</keyword>
<dbReference type="Proteomes" id="UP001597511">
    <property type="component" value="Unassembled WGS sequence"/>
</dbReference>
<evidence type="ECO:0000313" key="10">
    <source>
        <dbReference type="EMBL" id="MFD2920842.1"/>
    </source>
</evidence>
<dbReference type="SUPFAM" id="SSF56037">
    <property type="entry name" value="PheT/TilS domain"/>
    <property type="match status" value="1"/>
</dbReference>
<comment type="catalytic activity">
    <reaction evidence="7 8">
        <text>cytidine(34) in tRNA(Ile2) + L-lysine + ATP = lysidine(34) in tRNA(Ile2) + AMP + diphosphate + H(+)</text>
        <dbReference type="Rhea" id="RHEA:43744"/>
        <dbReference type="Rhea" id="RHEA-COMP:10625"/>
        <dbReference type="Rhea" id="RHEA-COMP:10670"/>
        <dbReference type="ChEBI" id="CHEBI:15378"/>
        <dbReference type="ChEBI" id="CHEBI:30616"/>
        <dbReference type="ChEBI" id="CHEBI:32551"/>
        <dbReference type="ChEBI" id="CHEBI:33019"/>
        <dbReference type="ChEBI" id="CHEBI:82748"/>
        <dbReference type="ChEBI" id="CHEBI:83665"/>
        <dbReference type="ChEBI" id="CHEBI:456215"/>
        <dbReference type="EC" id="6.3.4.19"/>
    </reaction>
</comment>
<accession>A0ABW6A6F7</accession>
<dbReference type="InterPro" id="IPR012795">
    <property type="entry name" value="tRNA_Ile_lys_synt_N"/>
</dbReference>
<evidence type="ECO:0000256" key="1">
    <source>
        <dbReference type="ARBA" id="ARBA00004496"/>
    </source>
</evidence>
<keyword evidence="4 8" id="KW-0819">tRNA processing</keyword>
<dbReference type="NCBIfam" id="TIGR02432">
    <property type="entry name" value="lysidine_TilS_N"/>
    <property type="match status" value="1"/>
</dbReference>